<evidence type="ECO:0000313" key="12">
    <source>
        <dbReference type="Proteomes" id="UP000054007"/>
    </source>
</evidence>
<protein>
    <recommendedName>
        <fullName evidence="2">RNA helicase</fullName>
        <ecNumber evidence="2">3.6.4.13</ecNumber>
    </recommendedName>
</protein>
<dbReference type="Pfam" id="PF00271">
    <property type="entry name" value="Helicase_C"/>
    <property type="match status" value="1"/>
</dbReference>
<dbReference type="InterPro" id="IPR007502">
    <property type="entry name" value="Helicase-assoc_dom"/>
</dbReference>
<dbReference type="EMBL" id="KN880507">
    <property type="protein sequence ID" value="KIY68203.1"/>
    <property type="molecule type" value="Genomic_DNA"/>
</dbReference>
<dbReference type="STRING" id="1314674.A0A0D7BCJ0"/>
<evidence type="ECO:0000256" key="2">
    <source>
        <dbReference type="ARBA" id="ARBA00012552"/>
    </source>
</evidence>
<dbReference type="PANTHER" id="PTHR18934:SF136">
    <property type="entry name" value="ATP-DEPENDENT RNA HELICASE DHX35-RELATED"/>
    <property type="match status" value="1"/>
</dbReference>
<evidence type="ECO:0000259" key="9">
    <source>
        <dbReference type="PROSITE" id="PS51192"/>
    </source>
</evidence>
<dbReference type="InterPro" id="IPR014001">
    <property type="entry name" value="Helicase_ATP-bd"/>
</dbReference>
<dbReference type="SMART" id="SM00490">
    <property type="entry name" value="HELICc"/>
    <property type="match status" value="1"/>
</dbReference>
<dbReference type="FunFam" id="3.40.50.300:FF:000578">
    <property type="entry name" value="probable ATP-dependent RNA helicase DHX35"/>
    <property type="match status" value="1"/>
</dbReference>
<dbReference type="GO" id="GO:0016787">
    <property type="term" value="F:hydrolase activity"/>
    <property type="evidence" value="ECO:0007669"/>
    <property type="project" value="UniProtKB-KW"/>
</dbReference>
<reference evidence="11 12" key="1">
    <citation type="journal article" date="2015" name="Fungal Genet. Biol.">
        <title>Evolution of novel wood decay mechanisms in Agaricales revealed by the genome sequences of Fistulina hepatica and Cylindrobasidium torrendii.</title>
        <authorList>
            <person name="Floudas D."/>
            <person name="Held B.W."/>
            <person name="Riley R."/>
            <person name="Nagy L.G."/>
            <person name="Koehler G."/>
            <person name="Ransdell A.S."/>
            <person name="Younus H."/>
            <person name="Chow J."/>
            <person name="Chiniquy J."/>
            <person name="Lipzen A."/>
            <person name="Tritt A."/>
            <person name="Sun H."/>
            <person name="Haridas S."/>
            <person name="LaButti K."/>
            <person name="Ohm R.A."/>
            <person name="Kues U."/>
            <person name="Blanchette R.A."/>
            <person name="Grigoriev I.V."/>
            <person name="Minto R.E."/>
            <person name="Hibbett D.S."/>
        </authorList>
    </citation>
    <scope>NUCLEOTIDE SEQUENCE [LARGE SCALE GENOMIC DNA]</scope>
    <source>
        <strain evidence="11 12">FP15055 ss-10</strain>
    </source>
</reference>
<dbReference type="GO" id="GO:0071013">
    <property type="term" value="C:catalytic step 2 spliceosome"/>
    <property type="evidence" value="ECO:0007669"/>
    <property type="project" value="TreeGrafter"/>
</dbReference>
<dbReference type="PROSITE" id="PS51192">
    <property type="entry name" value="HELICASE_ATP_BIND_1"/>
    <property type="match status" value="1"/>
</dbReference>
<dbReference type="InterPro" id="IPR027417">
    <property type="entry name" value="P-loop_NTPase"/>
</dbReference>
<accession>A0A0D7BCJ0</accession>
<dbReference type="CDD" id="cd18791">
    <property type="entry name" value="SF2_C_RHA"/>
    <property type="match status" value="1"/>
</dbReference>
<proteinExistence type="inferred from homology"/>
<sequence>MSLKFWKPGTAEPGSNLDRATANEGNIVSSSPYSLSSQRERLPIYKHREKLLYCIEKYGVTIVVGQTGCGKTTQLPQYLFESGWASEGNIIACTQPRRVAATSVAGRVANEVGTILGDEVGYTIRFEDLSDKNRTRILYMTDGMLFRETLVDPLLTRYSVIMIDEAHERNIYTDLLLGILKKIRRKRPGLRLIVSSATLDASYFLDYFTSNNSPDEATIISLEGRMYPVDVAYAEKPTPDYVRAAAETAYNINMQHIPGDVLIFLTGREEIEQCLEYLAEMLVSLPRMATRLVPLALHAGLTTDDQLRVFENAEKGSRKVIISTNIAEASVTIEGIKFVIDSGFVKICTFNPSTGLSALVTVPTSVQSATQRAGRAGRTAPGICYRLYPSSAFDTLPRSMPPEITRTDMTTPILQLKSLGIDDLMKFEWVTAPPAETVLRALEGLVANGMIGEDGRLTVMGEQVAECPIEANIARMLFKSKEYNCGEEILTIAAMTAIQDPWVIPDGAPGALAELERRKFTAEEGDHLTLLNAYNAFVKHGKSSNWCKSHALSFRTMSRAVSIRSQLKKYMQRFGLPLNSCQGDAQSLRRCLVSGYVRNGARWLPDGTYRSVRGEQILHTHPTSVLFTRKPKSGWVVFHEMEETKKTQCVFFCSCFGGMDDGLTKCRIRIITEIEPDWLVEHGMVYQDKRKKPVE</sequence>
<dbReference type="Gene3D" id="3.40.50.300">
    <property type="entry name" value="P-loop containing nucleotide triphosphate hydrolases"/>
    <property type="match status" value="2"/>
</dbReference>
<dbReference type="Proteomes" id="UP000054007">
    <property type="component" value="Unassembled WGS sequence"/>
</dbReference>
<dbReference type="Pfam" id="PF21010">
    <property type="entry name" value="HA2_C"/>
    <property type="match status" value="1"/>
</dbReference>
<dbReference type="InterPro" id="IPR001650">
    <property type="entry name" value="Helicase_C-like"/>
</dbReference>
<dbReference type="GO" id="GO:0003723">
    <property type="term" value="F:RNA binding"/>
    <property type="evidence" value="ECO:0007669"/>
    <property type="project" value="TreeGrafter"/>
</dbReference>
<dbReference type="GO" id="GO:0003724">
    <property type="term" value="F:RNA helicase activity"/>
    <property type="evidence" value="ECO:0007669"/>
    <property type="project" value="UniProtKB-EC"/>
</dbReference>
<evidence type="ECO:0000259" key="10">
    <source>
        <dbReference type="PROSITE" id="PS51194"/>
    </source>
</evidence>
<dbReference type="GO" id="GO:0005524">
    <property type="term" value="F:ATP binding"/>
    <property type="evidence" value="ECO:0007669"/>
    <property type="project" value="UniProtKB-KW"/>
</dbReference>
<evidence type="ECO:0000256" key="6">
    <source>
        <dbReference type="ARBA" id="ARBA00022840"/>
    </source>
</evidence>
<dbReference type="OrthoDB" id="10253254at2759"/>
<evidence type="ECO:0000256" key="5">
    <source>
        <dbReference type="ARBA" id="ARBA00022806"/>
    </source>
</evidence>
<evidence type="ECO:0000256" key="4">
    <source>
        <dbReference type="ARBA" id="ARBA00022801"/>
    </source>
</evidence>
<evidence type="ECO:0000256" key="1">
    <source>
        <dbReference type="ARBA" id="ARBA00008792"/>
    </source>
</evidence>
<name>A0A0D7BCJ0_9AGAR</name>
<evidence type="ECO:0000256" key="3">
    <source>
        <dbReference type="ARBA" id="ARBA00022741"/>
    </source>
</evidence>
<keyword evidence="5" id="KW-0347">Helicase</keyword>
<evidence type="ECO:0000313" key="11">
    <source>
        <dbReference type="EMBL" id="KIY68203.1"/>
    </source>
</evidence>
<dbReference type="PROSITE" id="PS51194">
    <property type="entry name" value="HELICASE_CTER"/>
    <property type="match status" value="1"/>
</dbReference>
<dbReference type="InterPro" id="IPR011545">
    <property type="entry name" value="DEAD/DEAH_box_helicase_dom"/>
</dbReference>
<dbReference type="Pfam" id="PF00270">
    <property type="entry name" value="DEAD"/>
    <property type="match status" value="1"/>
</dbReference>
<evidence type="ECO:0000256" key="8">
    <source>
        <dbReference type="SAM" id="MobiDB-lite"/>
    </source>
</evidence>
<dbReference type="PANTHER" id="PTHR18934">
    <property type="entry name" value="ATP-DEPENDENT RNA HELICASE"/>
    <property type="match status" value="1"/>
</dbReference>
<feature type="domain" description="Helicase ATP-binding" evidence="9">
    <location>
        <begin position="52"/>
        <end position="217"/>
    </location>
</feature>
<dbReference type="Pfam" id="PF07717">
    <property type="entry name" value="OB_NTP_bind"/>
    <property type="match status" value="1"/>
</dbReference>
<keyword evidence="12" id="KW-1185">Reference proteome</keyword>
<dbReference type="Gene3D" id="1.20.120.1080">
    <property type="match status" value="1"/>
</dbReference>
<organism evidence="11 12">
    <name type="scientific">Cylindrobasidium torrendii FP15055 ss-10</name>
    <dbReference type="NCBI Taxonomy" id="1314674"/>
    <lineage>
        <taxon>Eukaryota</taxon>
        <taxon>Fungi</taxon>
        <taxon>Dikarya</taxon>
        <taxon>Basidiomycota</taxon>
        <taxon>Agaricomycotina</taxon>
        <taxon>Agaricomycetes</taxon>
        <taxon>Agaricomycetidae</taxon>
        <taxon>Agaricales</taxon>
        <taxon>Marasmiineae</taxon>
        <taxon>Physalacriaceae</taxon>
        <taxon>Cylindrobasidium</taxon>
    </lineage>
</organism>
<dbReference type="AlphaFoldDB" id="A0A0D7BCJ0"/>
<gene>
    <name evidence="11" type="ORF">CYLTODRAFT_351750</name>
</gene>
<keyword evidence="4 11" id="KW-0378">Hydrolase</keyword>
<dbReference type="InterPro" id="IPR011709">
    <property type="entry name" value="DEAD-box_helicase_OB_fold"/>
</dbReference>
<keyword evidence="6" id="KW-0067">ATP-binding</keyword>
<evidence type="ECO:0000256" key="7">
    <source>
        <dbReference type="ARBA" id="ARBA00047984"/>
    </source>
</evidence>
<dbReference type="PROSITE" id="PS00690">
    <property type="entry name" value="DEAH_ATP_HELICASE"/>
    <property type="match status" value="1"/>
</dbReference>
<dbReference type="InterPro" id="IPR002464">
    <property type="entry name" value="DNA/RNA_helicase_DEAH_CS"/>
</dbReference>
<dbReference type="SMART" id="SM00487">
    <property type="entry name" value="DEXDc"/>
    <property type="match status" value="1"/>
</dbReference>
<feature type="domain" description="Helicase C-terminal" evidence="10">
    <location>
        <begin position="246"/>
        <end position="420"/>
    </location>
</feature>
<comment type="similarity">
    <text evidence="1">Belongs to the DEAD box helicase family. DEAH subfamily.</text>
</comment>
<dbReference type="SMART" id="SM00847">
    <property type="entry name" value="HA2"/>
    <property type="match status" value="1"/>
</dbReference>
<comment type="catalytic activity">
    <reaction evidence="7">
        <text>ATP + H2O = ADP + phosphate + H(+)</text>
        <dbReference type="Rhea" id="RHEA:13065"/>
        <dbReference type="ChEBI" id="CHEBI:15377"/>
        <dbReference type="ChEBI" id="CHEBI:15378"/>
        <dbReference type="ChEBI" id="CHEBI:30616"/>
        <dbReference type="ChEBI" id="CHEBI:43474"/>
        <dbReference type="ChEBI" id="CHEBI:456216"/>
        <dbReference type="EC" id="3.6.4.13"/>
    </reaction>
</comment>
<keyword evidence="3" id="KW-0547">Nucleotide-binding</keyword>
<dbReference type="EC" id="3.6.4.13" evidence="2"/>
<dbReference type="SUPFAM" id="SSF52540">
    <property type="entry name" value="P-loop containing nucleoside triphosphate hydrolases"/>
    <property type="match status" value="1"/>
</dbReference>
<feature type="region of interest" description="Disordered" evidence="8">
    <location>
        <begin position="1"/>
        <end position="22"/>
    </location>
</feature>